<name>A0A1I7K9V8_9BURK</name>
<organism evidence="1 2">
    <name type="scientific">Paenacidovorax caeni</name>
    <dbReference type="NCBI Taxonomy" id="343013"/>
    <lineage>
        <taxon>Bacteria</taxon>
        <taxon>Pseudomonadati</taxon>
        <taxon>Pseudomonadota</taxon>
        <taxon>Betaproteobacteria</taxon>
        <taxon>Burkholderiales</taxon>
        <taxon>Comamonadaceae</taxon>
        <taxon>Paenacidovorax</taxon>
    </lineage>
</organism>
<reference evidence="1 2" key="1">
    <citation type="submission" date="2016-10" db="EMBL/GenBank/DDBJ databases">
        <authorList>
            <person name="de Groot N.N."/>
        </authorList>
    </citation>
    <scope>NUCLEOTIDE SEQUENCE [LARGE SCALE GENOMIC DNA]</scope>
    <source>
        <strain evidence="1 2">R-24608</strain>
    </source>
</reference>
<keyword evidence="2" id="KW-1185">Reference proteome</keyword>
<proteinExistence type="predicted"/>
<dbReference type="STRING" id="343013.SAMN04489707_104212"/>
<evidence type="ECO:0008006" key="3">
    <source>
        <dbReference type="Google" id="ProtNLM"/>
    </source>
</evidence>
<evidence type="ECO:0000313" key="2">
    <source>
        <dbReference type="Proteomes" id="UP000183656"/>
    </source>
</evidence>
<dbReference type="EMBL" id="FPBX01000042">
    <property type="protein sequence ID" value="SFU94199.1"/>
    <property type="molecule type" value="Genomic_DNA"/>
</dbReference>
<dbReference type="InterPro" id="IPR023374">
    <property type="entry name" value="AttH-like_dom_sf"/>
</dbReference>
<dbReference type="Gene3D" id="2.40.370.10">
    <property type="entry name" value="AttH-like domain"/>
    <property type="match status" value="1"/>
</dbReference>
<dbReference type="AlphaFoldDB" id="A0A1I7K9V8"/>
<sequence length="549" mass="59374">MNNLTRLSRWAGISIFLAGLLAGCGGNSSASLSVALNTQPKTADDVHQGVQLLKNGIQKFQVELLTQDGKPVDRAHVEVSPGSQYAQVKFSLPEAGAYQIRSSAFMPDDALLGTTLEPVRVQAGDNKVVIDNLGLAALYYANNTHLAQSQSQAGLEKFLSYDQPGISLQAYCFFGYLEDEGSNRLAYFSLLQRLNQPISEGTLSTRVPVIMAGSGIGTRNIAGFRTSGSFGVAGVLNQISLQHQPWDASVTTPNLPGAALPQNQTRAQLVSGTFGQKGARYRITSSGQDAQGKLMTTNILVEDSMGFVSEGFGANAFLPNWLLPEQENVVRSHFGGSVEKYLAATQNPLTGQGSYYYSAPYLKVVNFEVKYDDSGTVTAKGTGGLLWMDVVYQTFEDAAINVIKDASWSFFIMQIKGADGKEQAIMTTRVGTKLSNYQVSSLFGADAKKNPNGVLEPEYRWNLQDIKIEPIRGSEWRSPASGASYYTKYTVKLGGARPANLTVTMDWPEQELGVLNRYVYEGLGNVSGTLDGKPVSGTAWLEMQPIGKL</sequence>
<gene>
    <name evidence="1" type="ORF">SAMN04489707_104212</name>
</gene>
<evidence type="ECO:0000313" key="1">
    <source>
        <dbReference type="EMBL" id="SFU94199.1"/>
    </source>
</evidence>
<dbReference type="OrthoDB" id="9770826at2"/>
<accession>A0A1I7K9V8</accession>
<dbReference type="RefSeq" id="WP_139235497.1">
    <property type="nucleotide sequence ID" value="NZ_CYIG01000045.1"/>
</dbReference>
<dbReference type="Proteomes" id="UP000183656">
    <property type="component" value="Unassembled WGS sequence"/>
</dbReference>
<protein>
    <recommendedName>
        <fullName evidence="3">Lipoprotein</fullName>
    </recommendedName>
</protein>
<dbReference type="SUPFAM" id="SSF159245">
    <property type="entry name" value="AttH-like"/>
    <property type="match status" value="1"/>
</dbReference>
<dbReference type="PROSITE" id="PS51257">
    <property type="entry name" value="PROKAR_LIPOPROTEIN"/>
    <property type="match status" value="1"/>
</dbReference>